<evidence type="ECO:0000313" key="2">
    <source>
        <dbReference type="EMBL" id="CDJ65830.1"/>
    </source>
</evidence>
<reference evidence="2" key="2">
    <citation type="submission" date="2013-10" db="EMBL/GenBank/DDBJ databases">
        <authorList>
            <person name="Aslett M."/>
        </authorList>
    </citation>
    <scope>NUCLEOTIDE SEQUENCE [LARGE SCALE GENOMIC DNA]</scope>
    <source>
        <strain evidence="2">Houghton</strain>
    </source>
</reference>
<dbReference type="GeneID" id="25471289"/>
<protein>
    <submittedName>
        <fullName evidence="2">Uncharacterized protein</fullName>
    </submittedName>
</protein>
<proteinExistence type="predicted"/>
<dbReference type="AlphaFoldDB" id="U6MVS3"/>
<dbReference type="VEuPathDB" id="ToxoDB:ENH_00011040"/>
<dbReference type="EMBL" id="HG723310">
    <property type="protein sequence ID" value="CDJ65830.1"/>
    <property type="molecule type" value="Genomic_DNA"/>
</dbReference>
<sequence length="51" mass="4686">GAKSAAEAGLKPGEGESAANAAEGADAKSVPGVDAFGLDNAAASAQDPDAS</sequence>
<feature type="region of interest" description="Disordered" evidence="1">
    <location>
        <begin position="1"/>
        <end position="34"/>
    </location>
</feature>
<name>U6MVS3_9EIME</name>
<keyword evidence="3" id="KW-1185">Reference proteome</keyword>
<feature type="compositionally biased region" description="Low complexity" evidence="1">
    <location>
        <begin position="15"/>
        <end position="24"/>
    </location>
</feature>
<accession>U6MVS3</accession>
<reference evidence="2" key="1">
    <citation type="submission" date="2013-10" db="EMBL/GenBank/DDBJ databases">
        <title>Genomic analysis of the causative agents of coccidiosis in chickens.</title>
        <authorList>
            <person name="Reid A.J."/>
            <person name="Blake D."/>
            <person name="Billington K."/>
            <person name="Browne H."/>
            <person name="Dunn M."/>
            <person name="Hung S."/>
            <person name="Kawahara F."/>
            <person name="Miranda-Saavedra D."/>
            <person name="Mourier T."/>
            <person name="Nagra H."/>
            <person name="Otto T.D."/>
            <person name="Rawlings N."/>
            <person name="Sanchez A."/>
            <person name="Sanders M."/>
            <person name="Subramaniam C."/>
            <person name="Tay Y."/>
            <person name="Dear P."/>
            <person name="Doerig C."/>
            <person name="Gruber A."/>
            <person name="Parkinson J."/>
            <person name="Shirley M."/>
            <person name="Wan K.L."/>
            <person name="Berriman M."/>
            <person name="Tomley F."/>
            <person name="Pain A."/>
        </authorList>
    </citation>
    <scope>NUCLEOTIDE SEQUENCE [LARGE SCALE GENOMIC DNA]</scope>
    <source>
        <strain evidence="2">Houghton</strain>
    </source>
</reference>
<feature type="non-terminal residue" evidence="2">
    <location>
        <position position="1"/>
    </location>
</feature>
<evidence type="ECO:0000313" key="3">
    <source>
        <dbReference type="Proteomes" id="UP000030754"/>
    </source>
</evidence>
<evidence type="ECO:0000256" key="1">
    <source>
        <dbReference type="SAM" id="MobiDB-lite"/>
    </source>
</evidence>
<organism evidence="2 3">
    <name type="scientific">Eimeria necatrix</name>
    <dbReference type="NCBI Taxonomy" id="51315"/>
    <lineage>
        <taxon>Eukaryota</taxon>
        <taxon>Sar</taxon>
        <taxon>Alveolata</taxon>
        <taxon>Apicomplexa</taxon>
        <taxon>Conoidasida</taxon>
        <taxon>Coccidia</taxon>
        <taxon>Eucoccidiorida</taxon>
        <taxon>Eimeriorina</taxon>
        <taxon>Eimeriidae</taxon>
        <taxon>Eimeria</taxon>
    </lineage>
</organism>
<dbReference type="RefSeq" id="XP_013434297.1">
    <property type="nucleotide sequence ID" value="XM_013578843.1"/>
</dbReference>
<dbReference type="Proteomes" id="UP000030754">
    <property type="component" value="Unassembled WGS sequence"/>
</dbReference>
<gene>
    <name evidence="2" type="ORF">ENH_00011040</name>
</gene>